<keyword evidence="8" id="KW-0539">Nucleus</keyword>
<comment type="caution">
    <text evidence="10">The sequence shown here is derived from an EMBL/GenBank/DDBJ whole genome shotgun (WGS) entry which is preliminary data.</text>
</comment>
<dbReference type="InterPro" id="IPR001628">
    <property type="entry name" value="Znf_hrmn_rcpt"/>
</dbReference>
<dbReference type="InterPro" id="IPR013088">
    <property type="entry name" value="Znf_NHR/GATA"/>
</dbReference>
<keyword evidence="4" id="KW-0805">Transcription regulation</keyword>
<dbReference type="CDD" id="cd06916">
    <property type="entry name" value="NR_DBD_like"/>
    <property type="match status" value="1"/>
</dbReference>
<dbReference type="PROSITE" id="PS00031">
    <property type="entry name" value="NUCLEAR_REC_DBD_1"/>
    <property type="match status" value="1"/>
</dbReference>
<dbReference type="Gene3D" id="3.30.50.10">
    <property type="entry name" value="Erythroid Transcription Factor GATA-1, subunit A"/>
    <property type="match status" value="1"/>
</dbReference>
<sequence>MDSSYEIFNRPSTYFPSYSCPLADVSSFSSTSIRTDHENSTITDFSSYYSDTISHSPVNHSHSIATNRCSSSFSLFPSRTDRCLVCNDRSSGIHFGVSTCEACKAFFRRTSLSSYSIPLPCSPNRCEINAKNRNNCPSCRFDKCKRLGMDRDNVVYGKPSKQNNYFKDQLTNVFTELIKSFQRIDQTTMDSIETKLHIDAFGQIAFQLFYQQASETHISSFDVFHQILILISKHYCNIDYWLMQNSNLRAILSLWLFVYYYETIVFKQKISEEKLNILIKLLDMELIKMNEYYKFDQNKQKFFRIDFMNTFTKFSDLVQNIHLQN</sequence>
<reference evidence="10" key="1">
    <citation type="submission" date="2021-02" db="EMBL/GenBank/DDBJ databases">
        <authorList>
            <person name="Nowell W R."/>
        </authorList>
    </citation>
    <scope>NUCLEOTIDE SEQUENCE</scope>
</reference>
<feature type="domain" description="Nuclear receptor" evidence="9">
    <location>
        <begin position="80"/>
        <end position="156"/>
    </location>
</feature>
<dbReference type="OrthoDB" id="5771769at2759"/>
<dbReference type="Pfam" id="PF00105">
    <property type="entry name" value="zf-C4"/>
    <property type="match status" value="1"/>
</dbReference>
<keyword evidence="7" id="KW-0675">Receptor</keyword>
<dbReference type="Proteomes" id="UP000663852">
    <property type="component" value="Unassembled WGS sequence"/>
</dbReference>
<evidence type="ECO:0000256" key="4">
    <source>
        <dbReference type="ARBA" id="ARBA00023015"/>
    </source>
</evidence>
<evidence type="ECO:0000259" key="9">
    <source>
        <dbReference type="PROSITE" id="PS51030"/>
    </source>
</evidence>
<dbReference type="SMART" id="SM00399">
    <property type="entry name" value="ZnF_C4"/>
    <property type="match status" value="1"/>
</dbReference>
<dbReference type="Proteomes" id="UP000663828">
    <property type="component" value="Unassembled WGS sequence"/>
</dbReference>
<keyword evidence="1" id="KW-0479">Metal-binding</keyword>
<dbReference type="GO" id="GO:0003700">
    <property type="term" value="F:DNA-binding transcription factor activity"/>
    <property type="evidence" value="ECO:0007669"/>
    <property type="project" value="InterPro"/>
</dbReference>
<keyword evidence="3" id="KW-0862">Zinc</keyword>
<evidence type="ECO:0000256" key="8">
    <source>
        <dbReference type="ARBA" id="ARBA00023242"/>
    </source>
</evidence>
<dbReference type="GO" id="GO:0008270">
    <property type="term" value="F:zinc ion binding"/>
    <property type="evidence" value="ECO:0007669"/>
    <property type="project" value="UniProtKB-KW"/>
</dbReference>
<evidence type="ECO:0000256" key="7">
    <source>
        <dbReference type="ARBA" id="ARBA00023170"/>
    </source>
</evidence>
<evidence type="ECO:0000256" key="6">
    <source>
        <dbReference type="ARBA" id="ARBA00023163"/>
    </source>
</evidence>
<evidence type="ECO:0000313" key="12">
    <source>
        <dbReference type="Proteomes" id="UP000663828"/>
    </source>
</evidence>
<evidence type="ECO:0000256" key="3">
    <source>
        <dbReference type="ARBA" id="ARBA00022833"/>
    </source>
</evidence>
<dbReference type="PROSITE" id="PS51030">
    <property type="entry name" value="NUCLEAR_REC_DBD_2"/>
    <property type="match status" value="1"/>
</dbReference>
<dbReference type="EMBL" id="CAJNOR010001004">
    <property type="protein sequence ID" value="CAF1054869.1"/>
    <property type="molecule type" value="Genomic_DNA"/>
</dbReference>
<protein>
    <recommendedName>
        <fullName evidence="9">Nuclear receptor domain-containing protein</fullName>
    </recommendedName>
</protein>
<dbReference type="EMBL" id="CAJNOJ010000102">
    <property type="protein sequence ID" value="CAF1114216.1"/>
    <property type="molecule type" value="Genomic_DNA"/>
</dbReference>
<dbReference type="SUPFAM" id="SSF57716">
    <property type="entry name" value="Glucocorticoid receptor-like (DNA-binding domain)"/>
    <property type="match status" value="1"/>
</dbReference>
<keyword evidence="5" id="KW-0238">DNA-binding</keyword>
<keyword evidence="12" id="KW-1185">Reference proteome</keyword>
<evidence type="ECO:0000313" key="10">
    <source>
        <dbReference type="EMBL" id="CAF1054869.1"/>
    </source>
</evidence>
<evidence type="ECO:0000256" key="1">
    <source>
        <dbReference type="ARBA" id="ARBA00022723"/>
    </source>
</evidence>
<evidence type="ECO:0000313" key="11">
    <source>
        <dbReference type="EMBL" id="CAF1114216.1"/>
    </source>
</evidence>
<dbReference type="InterPro" id="IPR050200">
    <property type="entry name" value="Nuclear_hormone_rcpt_NR3"/>
</dbReference>
<dbReference type="PRINTS" id="PR00047">
    <property type="entry name" value="STROIDFINGER"/>
</dbReference>
<name>A0A814KV89_ADIRI</name>
<dbReference type="GO" id="GO:0043565">
    <property type="term" value="F:sequence-specific DNA binding"/>
    <property type="evidence" value="ECO:0007669"/>
    <property type="project" value="InterPro"/>
</dbReference>
<evidence type="ECO:0000256" key="5">
    <source>
        <dbReference type="ARBA" id="ARBA00023125"/>
    </source>
</evidence>
<accession>A0A814KV89</accession>
<keyword evidence="6" id="KW-0804">Transcription</keyword>
<gene>
    <name evidence="11" type="ORF">EDS130_LOCUS20695</name>
    <name evidence="10" type="ORF">XAT740_LOCUS15970</name>
</gene>
<dbReference type="AlphaFoldDB" id="A0A814KV89"/>
<dbReference type="PANTHER" id="PTHR48092">
    <property type="entry name" value="KNIRPS-RELATED PROTEIN-RELATED"/>
    <property type="match status" value="1"/>
</dbReference>
<organism evidence="10 12">
    <name type="scientific">Adineta ricciae</name>
    <name type="common">Rotifer</name>
    <dbReference type="NCBI Taxonomy" id="249248"/>
    <lineage>
        <taxon>Eukaryota</taxon>
        <taxon>Metazoa</taxon>
        <taxon>Spiralia</taxon>
        <taxon>Gnathifera</taxon>
        <taxon>Rotifera</taxon>
        <taxon>Eurotatoria</taxon>
        <taxon>Bdelloidea</taxon>
        <taxon>Adinetida</taxon>
        <taxon>Adinetidae</taxon>
        <taxon>Adineta</taxon>
    </lineage>
</organism>
<proteinExistence type="predicted"/>
<evidence type="ECO:0000256" key="2">
    <source>
        <dbReference type="ARBA" id="ARBA00022771"/>
    </source>
</evidence>
<keyword evidence="2" id="KW-0863">Zinc-finger</keyword>